<keyword evidence="2" id="KW-1185">Reference proteome</keyword>
<evidence type="ECO:0000313" key="1">
    <source>
        <dbReference type="EMBL" id="SDX73960.1"/>
    </source>
</evidence>
<proteinExistence type="predicted"/>
<protein>
    <submittedName>
        <fullName evidence="1">Uncharacterized protein</fullName>
    </submittedName>
</protein>
<dbReference type="OrthoDB" id="7852145at2"/>
<evidence type="ECO:0000313" key="2">
    <source>
        <dbReference type="Proteomes" id="UP000198539"/>
    </source>
</evidence>
<reference evidence="1 2" key="1">
    <citation type="submission" date="2016-10" db="EMBL/GenBank/DDBJ databases">
        <authorList>
            <person name="de Groot N.N."/>
        </authorList>
    </citation>
    <scope>NUCLEOTIDE SEQUENCE [LARGE SCALE GENOMIC DNA]</scope>
    <source>
        <strain evidence="1 2">CGMCC 1.8894</strain>
    </source>
</reference>
<dbReference type="Proteomes" id="UP000198539">
    <property type="component" value="Unassembled WGS sequence"/>
</dbReference>
<name>A0A1H3E5R0_9RHOB</name>
<organism evidence="1 2">
    <name type="scientific">Roseicitreum antarcticum</name>
    <dbReference type="NCBI Taxonomy" id="564137"/>
    <lineage>
        <taxon>Bacteria</taxon>
        <taxon>Pseudomonadati</taxon>
        <taxon>Pseudomonadota</taxon>
        <taxon>Alphaproteobacteria</taxon>
        <taxon>Rhodobacterales</taxon>
        <taxon>Paracoccaceae</taxon>
        <taxon>Roseicitreum</taxon>
    </lineage>
</organism>
<dbReference type="RefSeq" id="WP_092892186.1">
    <property type="nucleotide sequence ID" value="NZ_CP061502.1"/>
</dbReference>
<dbReference type="AlphaFoldDB" id="A0A1H3E5R0"/>
<dbReference type="STRING" id="564137.SAMN04488238_11818"/>
<dbReference type="EMBL" id="FNOM01000018">
    <property type="protein sequence ID" value="SDX73960.1"/>
    <property type="molecule type" value="Genomic_DNA"/>
</dbReference>
<accession>A0A1H3E5R0</accession>
<sequence>MVAPIRIAQFLPYVMPHAPGAPDIVAEKYIRMAAIEFCERTRCWRHLISVDLTDQTTEAMIAPYYAAIHEIEYASFTSEFSQKRALTPTQFSDVSKEYRPSLETGQPEYVTQTNPNHVTVLPLAAGTLELSVFLKPRMGQQFGPGELGDPIQDDFNVVPDFLLTQWGEAVACGALSKLLMVPQQRWTDPKMGGFYLTKFERACDKHFSQSIRGQQRKAKRTRFSFM</sequence>
<gene>
    <name evidence="1" type="ORF">SAMN04488238_11818</name>
</gene>